<name>A0A378KQT3_9GAMM</name>
<organism evidence="3 5">
    <name type="scientific">Legionella quateirensis</name>
    <dbReference type="NCBI Taxonomy" id="45072"/>
    <lineage>
        <taxon>Bacteria</taxon>
        <taxon>Pseudomonadati</taxon>
        <taxon>Pseudomonadota</taxon>
        <taxon>Gammaproteobacteria</taxon>
        <taxon>Legionellales</taxon>
        <taxon>Legionellaceae</taxon>
        <taxon>Legionella</taxon>
    </lineage>
</organism>
<dbReference type="AlphaFoldDB" id="A0A378KQT3"/>
<protein>
    <recommendedName>
        <fullName evidence="6">Transmembrane protein</fullName>
    </recommendedName>
</protein>
<dbReference type="Proteomes" id="UP000254230">
    <property type="component" value="Unassembled WGS sequence"/>
</dbReference>
<proteinExistence type="predicted"/>
<dbReference type="Proteomes" id="UP000054639">
    <property type="component" value="Unassembled WGS sequence"/>
</dbReference>
<dbReference type="EMBL" id="LNYR01000031">
    <property type="protein sequence ID" value="KTD47783.1"/>
    <property type="molecule type" value="Genomic_DNA"/>
</dbReference>
<keyword evidence="4" id="KW-1185">Reference proteome</keyword>
<evidence type="ECO:0008006" key="6">
    <source>
        <dbReference type="Google" id="ProtNLM"/>
    </source>
</evidence>
<evidence type="ECO:0000313" key="5">
    <source>
        <dbReference type="Proteomes" id="UP000254230"/>
    </source>
</evidence>
<keyword evidence="1" id="KW-0472">Membrane</keyword>
<gene>
    <name evidence="2" type="ORF">Lqua_2176</name>
    <name evidence="3" type="ORF">NCTC12376_00467</name>
</gene>
<reference evidence="2 4" key="1">
    <citation type="submission" date="2015-11" db="EMBL/GenBank/DDBJ databases">
        <title>Genomic analysis of 38 Legionella species identifies large and diverse effector repertoires.</title>
        <authorList>
            <person name="Burstein D."/>
            <person name="Amaro F."/>
            <person name="Zusman T."/>
            <person name="Lifshitz Z."/>
            <person name="Cohen O."/>
            <person name="Gilbert J.A."/>
            <person name="Pupko T."/>
            <person name="Shuman H.A."/>
            <person name="Segal G."/>
        </authorList>
    </citation>
    <scope>NUCLEOTIDE SEQUENCE [LARGE SCALE GENOMIC DNA]</scope>
    <source>
        <strain evidence="2 4">ATCC 49507</strain>
    </source>
</reference>
<evidence type="ECO:0000313" key="2">
    <source>
        <dbReference type="EMBL" id="KTD47783.1"/>
    </source>
</evidence>
<evidence type="ECO:0000313" key="3">
    <source>
        <dbReference type="EMBL" id="STY16676.1"/>
    </source>
</evidence>
<reference evidence="3 5" key="2">
    <citation type="submission" date="2018-06" db="EMBL/GenBank/DDBJ databases">
        <authorList>
            <consortium name="Pathogen Informatics"/>
            <person name="Doyle S."/>
        </authorList>
    </citation>
    <scope>NUCLEOTIDE SEQUENCE [LARGE SCALE GENOMIC DNA]</scope>
    <source>
        <strain evidence="3 5">NCTC12376</strain>
    </source>
</reference>
<keyword evidence="1" id="KW-1133">Transmembrane helix</keyword>
<evidence type="ECO:0000256" key="1">
    <source>
        <dbReference type="SAM" id="Phobius"/>
    </source>
</evidence>
<dbReference type="EMBL" id="UGOW01000001">
    <property type="protein sequence ID" value="STY16676.1"/>
    <property type="molecule type" value="Genomic_DNA"/>
</dbReference>
<accession>A0A378KQT3</accession>
<keyword evidence="1" id="KW-0812">Transmembrane</keyword>
<dbReference type="RefSeq" id="WP_058474317.1">
    <property type="nucleotide sequence ID" value="NZ_CAAAIL010000008.1"/>
</dbReference>
<sequence length="206" mass="24541">MFYSLFGNLWQFLEKQQTGLNIIQAIVTIILFIIAIWEIPKWKKQYIQQRESDHYLDIIKEIEELRYLILELRAPKFLYPNKVEAIEREKLPLVNTIKSKSYSITKELGVLDKIYGSERNFAQQYQNIIGLEIIKPIGIEAYVFVFSNEKEKKKLPILCPSEEVEYKPGLFETDHTGLEIIKDPFWEIIHKNFEKINDILYKRLIK</sequence>
<dbReference type="STRING" id="45072.Lqua_2176"/>
<feature type="transmembrane region" description="Helical" evidence="1">
    <location>
        <begin position="20"/>
        <end position="40"/>
    </location>
</feature>
<evidence type="ECO:0000313" key="4">
    <source>
        <dbReference type="Proteomes" id="UP000054639"/>
    </source>
</evidence>